<keyword evidence="3" id="KW-1185">Reference proteome</keyword>
<feature type="non-terminal residue" evidence="2">
    <location>
        <position position="254"/>
    </location>
</feature>
<dbReference type="AlphaFoldDB" id="A0A1Y2A2B1"/>
<comment type="caution">
    <text evidence="2">The sequence shown here is derived from an EMBL/GenBank/DDBJ whole genome shotgun (WGS) entry which is preliminary data.</text>
</comment>
<name>A0A1Y2A2B1_9PLEO</name>
<feature type="region of interest" description="Disordered" evidence="1">
    <location>
        <begin position="94"/>
        <end position="165"/>
    </location>
</feature>
<feature type="compositionally biased region" description="Low complexity" evidence="1">
    <location>
        <begin position="133"/>
        <end position="145"/>
    </location>
</feature>
<organism evidence="2 3">
    <name type="scientific">Clohesyomyces aquaticus</name>
    <dbReference type="NCBI Taxonomy" id="1231657"/>
    <lineage>
        <taxon>Eukaryota</taxon>
        <taxon>Fungi</taxon>
        <taxon>Dikarya</taxon>
        <taxon>Ascomycota</taxon>
        <taxon>Pezizomycotina</taxon>
        <taxon>Dothideomycetes</taxon>
        <taxon>Pleosporomycetidae</taxon>
        <taxon>Pleosporales</taxon>
        <taxon>Lindgomycetaceae</taxon>
        <taxon>Clohesyomyces</taxon>
    </lineage>
</organism>
<gene>
    <name evidence="2" type="ORF">BCR34DRAFT_460509</name>
</gene>
<evidence type="ECO:0000256" key="1">
    <source>
        <dbReference type="SAM" id="MobiDB-lite"/>
    </source>
</evidence>
<protein>
    <submittedName>
        <fullName evidence="2">Uncharacterized protein</fullName>
    </submittedName>
</protein>
<reference evidence="2 3" key="1">
    <citation type="submission" date="2016-07" db="EMBL/GenBank/DDBJ databases">
        <title>Pervasive Adenine N6-methylation of Active Genes in Fungi.</title>
        <authorList>
            <consortium name="DOE Joint Genome Institute"/>
            <person name="Mondo S.J."/>
            <person name="Dannebaum R.O."/>
            <person name="Kuo R.C."/>
            <person name="Labutti K."/>
            <person name="Haridas S."/>
            <person name="Kuo A."/>
            <person name="Salamov A."/>
            <person name="Ahrendt S.R."/>
            <person name="Lipzen A."/>
            <person name="Sullivan W."/>
            <person name="Andreopoulos W.B."/>
            <person name="Clum A."/>
            <person name="Lindquist E."/>
            <person name="Daum C."/>
            <person name="Ramamoorthy G.K."/>
            <person name="Gryganskyi A."/>
            <person name="Culley D."/>
            <person name="Magnuson J.K."/>
            <person name="James T.Y."/>
            <person name="O'Malley M.A."/>
            <person name="Stajich J.E."/>
            <person name="Spatafora J.W."/>
            <person name="Visel A."/>
            <person name="Grigoriev I.V."/>
        </authorList>
    </citation>
    <scope>NUCLEOTIDE SEQUENCE [LARGE SCALE GENOMIC DNA]</scope>
    <source>
        <strain evidence="2 3">CBS 115471</strain>
    </source>
</reference>
<sequence>RLLAQRSVHIRIQPRPANLSESREIFRVLQRFGEISTYKSLRYEYHNPAANSALAIYRDAVSAQKALDASPIRFSLEKVLTDDETSRTVGAQWTGDAIEDEEAATPPVKQGEIRDDGTGIEDILRPTPLLNRPLDSSSSASSKDTPSPPPPQRMPFEAPSPQETSTKWFQLTVDRSRVVHQDYVERQPYWAKFSPMKSMAQEDLAKVVPLIGLSDVSKRPVEQHRTPNHVLRKMAMYVEHHMPTVRQMYEEGGR</sequence>
<dbReference type="OrthoDB" id="5367448at2759"/>
<feature type="non-terminal residue" evidence="2">
    <location>
        <position position="1"/>
    </location>
</feature>
<evidence type="ECO:0000313" key="2">
    <source>
        <dbReference type="EMBL" id="ORY16646.1"/>
    </source>
</evidence>
<evidence type="ECO:0000313" key="3">
    <source>
        <dbReference type="Proteomes" id="UP000193144"/>
    </source>
</evidence>
<dbReference type="Proteomes" id="UP000193144">
    <property type="component" value="Unassembled WGS sequence"/>
</dbReference>
<dbReference type="EMBL" id="MCFA01000017">
    <property type="protein sequence ID" value="ORY16646.1"/>
    <property type="molecule type" value="Genomic_DNA"/>
</dbReference>
<accession>A0A1Y2A2B1</accession>
<proteinExistence type="predicted"/>